<dbReference type="PANTHER" id="PTHR30061">
    <property type="entry name" value="MALTOSE-BINDING PERIPLASMIC PROTEIN"/>
    <property type="match status" value="1"/>
</dbReference>
<feature type="chain" id="PRO_5038818083" evidence="4">
    <location>
        <begin position="23"/>
        <end position="442"/>
    </location>
</feature>
<dbReference type="PANTHER" id="PTHR30061:SF50">
    <property type="entry name" value="MALTOSE_MALTODEXTRIN-BINDING PERIPLASMIC PROTEIN"/>
    <property type="match status" value="1"/>
</dbReference>
<reference evidence="5 6" key="1">
    <citation type="submission" date="2016-08" db="EMBL/GenBank/DDBJ databases">
        <title>Genome sequence of Clavibacter michiganensis spp strain CFBP8019.</title>
        <authorList>
            <person name="Thapa S.P."/>
            <person name="Coaker G."/>
            <person name="Jacques M.-A."/>
        </authorList>
    </citation>
    <scope>NUCLEOTIDE SEQUENCE [LARGE SCALE GENOMIC DNA]</scope>
    <source>
        <strain evidence="5">CFBP8019</strain>
    </source>
</reference>
<keyword evidence="3 4" id="KW-0732">Signal</keyword>
<evidence type="ECO:0000256" key="2">
    <source>
        <dbReference type="ARBA" id="ARBA00022448"/>
    </source>
</evidence>
<dbReference type="SUPFAM" id="SSF53850">
    <property type="entry name" value="Periplasmic binding protein-like II"/>
    <property type="match status" value="1"/>
</dbReference>
<evidence type="ECO:0000256" key="3">
    <source>
        <dbReference type="ARBA" id="ARBA00022729"/>
    </source>
</evidence>
<dbReference type="OrthoDB" id="2507686at2"/>
<feature type="signal peptide" evidence="4">
    <location>
        <begin position="1"/>
        <end position="22"/>
    </location>
</feature>
<dbReference type="GO" id="GO:1901982">
    <property type="term" value="F:maltose binding"/>
    <property type="evidence" value="ECO:0007669"/>
    <property type="project" value="TreeGrafter"/>
</dbReference>
<evidence type="ECO:0000256" key="4">
    <source>
        <dbReference type="SAM" id="SignalP"/>
    </source>
</evidence>
<dbReference type="PROSITE" id="PS51257">
    <property type="entry name" value="PROKAR_LIPOPROTEIN"/>
    <property type="match status" value="1"/>
</dbReference>
<evidence type="ECO:0000256" key="1">
    <source>
        <dbReference type="ARBA" id="ARBA00008520"/>
    </source>
</evidence>
<keyword evidence="6" id="KW-1185">Reference proteome</keyword>
<dbReference type="GO" id="GO:0042956">
    <property type="term" value="P:maltodextrin transmembrane transport"/>
    <property type="evidence" value="ECO:0007669"/>
    <property type="project" value="TreeGrafter"/>
</dbReference>
<dbReference type="InterPro" id="IPR006059">
    <property type="entry name" value="SBP"/>
</dbReference>
<dbReference type="InterPro" id="IPR006311">
    <property type="entry name" value="TAT_signal"/>
</dbReference>
<protein>
    <submittedName>
        <fullName evidence="5">Putative ABC transporter substrate-binding protein YesO</fullName>
    </submittedName>
</protein>
<dbReference type="EMBL" id="MDJZ01000012">
    <property type="protein sequence ID" value="OUE25371.1"/>
    <property type="molecule type" value="Genomic_DNA"/>
</dbReference>
<name>A0A251YMA6_9MICO</name>
<keyword evidence="2" id="KW-0813">Transport</keyword>
<dbReference type="AlphaFoldDB" id="A0A251YMA6"/>
<comment type="similarity">
    <text evidence="1">Belongs to the bacterial solute-binding protein 1 family.</text>
</comment>
<dbReference type="Proteomes" id="UP000195101">
    <property type="component" value="Unassembled WGS sequence"/>
</dbReference>
<gene>
    <name evidence="5" type="primary">yesO</name>
    <name evidence="5" type="ORF">BFL37_07555</name>
</gene>
<evidence type="ECO:0000313" key="6">
    <source>
        <dbReference type="Proteomes" id="UP000195101"/>
    </source>
</evidence>
<dbReference type="Gene3D" id="3.40.190.10">
    <property type="entry name" value="Periplasmic binding protein-like II"/>
    <property type="match status" value="1"/>
</dbReference>
<dbReference type="RefSeq" id="WP_086514525.1">
    <property type="nucleotide sequence ID" value="NZ_MDJZ01000012.1"/>
</dbReference>
<dbReference type="GO" id="GO:0055052">
    <property type="term" value="C:ATP-binding cassette (ABC) transporter complex, substrate-binding subunit-containing"/>
    <property type="evidence" value="ECO:0007669"/>
    <property type="project" value="TreeGrafter"/>
</dbReference>
<accession>A0A251YMA6</accession>
<proteinExistence type="inferred from homology"/>
<dbReference type="Pfam" id="PF13416">
    <property type="entry name" value="SBP_bac_8"/>
    <property type="match status" value="1"/>
</dbReference>
<comment type="caution">
    <text evidence="5">The sequence shown here is derived from an EMBL/GenBank/DDBJ whole genome shotgun (WGS) entry which is preliminary data.</text>
</comment>
<dbReference type="GO" id="GO:0015768">
    <property type="term" value="P:maltose transport"/>
    <property type="evidence" value="ECO:0007669"/>
    <property type="project" value="TreeGrafter"/>
</dbReference>
<organism evidence="5 6">
    <name type="scientific">Clavibacter michiganensis</name>
    <dbReference type="NCBI Taxonomy" id="28447"/>
    <lineage>
        <taxon>Bacteria</taxon>
        <taxon>Bacillati</taxon>
        <taxon>Actinomycetota</taxon>
        <taxon>Actinomycetes</taxon>
        <taxon>Micrococcales</taxon>
        <taxon>Microbacteriaceae</taxon>
        <taxon>Clavibacter</taxon>
    </lineage>
</organism>
<sequence length="442" mass="46077">MRHTRRAALTGLGLAAALTLTACSSGGTTAAGDGSAQEIAAVDGDGKTLNVWVMTGDYTDETMQAINDEFTEATGAEVEIQTQQWDGITTKVATALSTSTPPDVIDIGNTQVASYAANGGLMDLTSYRDDLAQGQTWLEGLEAPATVDGKLYAVPGFAGARAVIYNKTMWADAGVTAAPTTYEELTAALEKVAAANASTDGFSPFYMPGQYWFAGMQFVWDAGGELATEADGTWTPGLGDAEAQQGLKDFQEFQNAYSTAASRTLDTTAPDQTQIFADGTTSAILASNGYIDMIKKANPELTDDDLGSFPFPGKSGETQPVMLGGSDWGISAKSKNAELALQWAKIAASPDIQSEWVFGNDTWIPNSTEAVEAASSSLSPLDKGFFDAALRSNATPASGSWADLEGDKSINQLFAAIASGSKTPEAAAEDFDAAADEKLNAG</sequence>
<evidence type="ECO:0000313" key="5">
    <source>
        <dbReference type="EMBL" id="OUE25371.1"/>
    </source>
</evidence>
<dbReference type="PROSITE" id="PS51318">
    <property type="entry name" value="TAT"/>
    <property type="match status" value="1"/>
</dbReference>